<sequence>MFNIVLSARRTPQSIYAGMHINVTLANKNASVTTHARERKRTLASAHEKFYVPRTEERTEIKRAVHAVRVQYVRMHLQSEEVIQPQHSSRVHTARDSNHRVIMIQWRFDADTKNRIFWDIYGRSVIFSQEQIMFFPRNLNVKWRIRCVALKSEQRCKGGHGLHRVSCVRLKPDLIREY</sequence>
<accession>A0AA39MGE8</accession>
<gene>
    <name evidence="1" type="ORF">EV421DRAFT_1741294</name>
</gene>
<dbReference type="EMBL" id="JAUEPT010000076">
    <property type="protein sequence ID" value="KAK0433891.1"/>
    <property type="molecule type" value="Genomic_DNA"/>
</dbReference>
<keyword evidence="2" id="KW-1185">Reference proteome</keyword>
<organism evidence="1 2">
    <name type="scientific">Armillaria borealis</name>
    <dbReference type="NCBI Taxonomy" id="47425"/>
    <lineage>
        <taxon>Eukaryota</taxon>
        <taxon>Fungi</taxon>
        <taxon>Dikarya</taxon>
        <taxon>Basidiomycota</taxon>
        <taxon>Agaricomycotina</taxon>
        <taxon>Agaricomycetes</taxon>
        <taxon>Agaricomycetidae</taxon>
        <taxon>Agaricales</taxon>
        <taxon>Marasmiineae</taxon>
        <taxon>Physalacriaceae</taxon>
        <taxon>Armillaria</taxon>
    </lineage>
</organism>
<proteinExistence type="predicted"/>
<evidence type="ECO:0000313" key="2">
    <source>
        <dbReference type="Proteomes" id="UP001175226"/>
    </source>
</evidence>
<protein>
    <submittedName>
        <fullName evidence="1">Uncharacterized protein</fullName>
    </submittedName>
</protein>
<comment type="caution">
    <text evidence="1">The sequence shown here is derived from an EMBL/GenBank/DDBJ whole genome shotgun (WGS) entry which is preliminary data.</text>
</comment>
<name>A0AA39MGE8_9AGAR</name>
<dbReference type="AlphaFoldDB" id="A0AA39MGE8"/>
<reference evidence="1" key="1">
    <citation type="submission" date="2023-06" db="EMBL/GenBank/DDBJ databases">
        <authorList>
            <consortium name="Lawrence Berkeley National Laboratory"/>
            <person name="Ahrendt S."/>
            <person name="Sahu N."/>
            <person name="Indic B."/>
            <person name="Wong-Bajracharya J."/>
            <person name="Merenyi Z."/>
            <person name="Ke H.-M."/>
            <person name="Monk M."/>
            <person name="Kocsube S."/>
            <person name="Drula E."/>
            <person name="Lipzen A."/>
            <person name="Balint B."/>
            <person name="Henrissat B."/>
            <person name="Andreopoulos B."/>
            <person name="Martin F.M."/>
            <person name="Harder C.B."/>
            <person name="Rigling D."/>
            <person name="Ford K.L."/>
            <person name="Foster G.D."/>
            <person name="Pangilinan J."/>
            <person name="Papanicolaou A."/>
            <person name="Barry K."/>
            <person name="LaButti K."/>
            <person name="Viragh M."/>
            <person name="Koriabine M."/>
            <person name="Yan M."/>
            <person name="Riley R."/>
            <person name="Champramary S."/>
            <person name="Plett K.L."/>
            <person name="Tsai I.J."/>
            <person name="Slot J."/>
            <person name="Sipos G."/>
            <person name="Plett J."/>
            <person name="Nagy L.G."/>
            <person name="Grigoriev I.V."/>
        </authorList>
    </citation>
    <scope>NUCLEOTIDE SEQUENCE</scope>
    <source>
        <strain evidence="1">FPL87.14</strain>
    </source>
</reference>
<evidence type="ECO:0000313" key="1">
    <source>
        <dbReference type="EMBL" id="KAK0433891.1"/>
    </source>
</evidence>
<dbReference type="Proteomes" id="UP001175226">
    <property type="component" value="Unassembled WGS sequence"/>
</dbReference>